<protein>
    <submittedName>
        <fullName evidence="1">Transmembrane protein, putative</fullName>
    </submittedName>
</protein>
<dbReference type="AlphaFoldDB" id="W7WZY0"/>
<name>W7WZY0_TETTS</name>
<proteinExistence type="predicted"/>
<evidence type="ECO:0000313" key="1">
    <source>
        <dbReference type="EMBL" id="EWS71167.1"/>
    </source>
</evidence>
<keyword evidence="2" id="KW-1185">Reference proteome</keyword>
<keyword evidence="1" id="KW-0812">Transmembrane</keyword>
<keyword evidence="1" id="KW-0472">Membrane</keyword>
<accession>W7WZY0</accession>
<dbReference type="Proteomes" id="UP000009168">
    <property type="component" value="Unassembled WGS sequence"/>
</dbReference>
<evidence type="ECO:0000313" key="2">
    <source>
        <dbReference type="Proteomes" id="UP000009168"/>
    </source>
</evidence>
<organism evidence="1 2">
    <name type="scientific">Tetrahymena thermophila (strain SB210)</name>
    <dbReference type="NCBI Taxonomy" id="312017"/>
    <lineage>
        <taxon>Eukaryota</taxon>
        <taxon>Sar</taxon>
        <taxon>Alveolata</taxon>
        <taxon>Ciliophora</taxon>
        <taxon>Intramacronucleata</taxon>
        <taxon>Oligohymenophorea</taxon>
        <taxon>Hymenostomatida</taxon>
        <taxon>Tetrahymenina</taxon>
        <taxon>Tetrahymenidae</taxon>
        <taxon>Tetrahymena</taxon>
    </lineage>
</organism>
<dbReference type="InParanoid" id="W7WZY0"/>
<dbReference type="RefSeq" id="XP_012656308.1">
    <property type="nucleotide sequence ID" value="XM_012800854.1"/>
</dbReference>
<reference evidence="2" key="1">
    <citation type="journal article" date="2006" name="PLoS Biol.">
        <title>Macronuclear genome sequence of the ciliate Tetrahymena thermophila, a model eukaryote.</title>
        <authorList>
            <person name="Eisen J.A."/>
            <person name="Coyne R.S."/>
            <person name="Wu M."/>
            <person name="Wu D."/>
            <person name="Thiagarajan M."/>
            <person name="Wortman J.R."/>
            <person name="Badger J.H."/>
            <person name="Ren Q."/>
            <person name="Amedeo P."/>
            <person name="Jones K.M."/>
            <person name="Tallon L.J."/>
            <person name="Delcher A.L."/>
            <person name="Salzberg S.L."/>
            <person name="Silva J.C."/>
            <person name="Haas B.J."/>
            <person name="Majoros W.H."/>
            <person name="Farzad M."/>
            <person name="Carlton J.M."/>
            <person name="Smith R.K. Jr."/>
            <person name="Garg J."/>
            <person name="Pearlman R.E."/>
            <person name="Karrer K.M."/>
            <person name="Sun L."/>
            <person name="Manning G."/>
            <person name="Elde N.C."/>
            <person name="Turkewitz A.P."/>
            <person name="Asai D.J."/>
            <person name="Wilkes D.E."/>
            <person name="Wang Y."/>
            <person name="Cai H."/>
            <person name="Collins K."/>
            <person name="Stewart B.A."/>
            <person name="Lee S.R."/>
            <person name="Wilamowska K."/>
            <person name="Weinberg Z."/>
            <person name="Ruzzo W.L."/>
            <person name="Wloga D."/>
            <person name="Gaertig J."/>
            <person name="Frankel J."/>
            <person name="Tsao C.-C."/>
            <person name="Gorovsky M.A."/>
            <person name="Keeling P.J."/>
            <person name="Waller R.F."/>
            <person name="Patron N.J."/>
            <person name="Cherry J.M."/>
            <person name="Stover N.A."/>
            <person name="Krieger C.J."/>
            <person name="del Toro C."/>
            <person name="Ryder H.F."/>
            <person name="Williamson S.C."/>
            <person name="Barbeau R.A."/>
            <person name="Hamilton E.P."/>
            <person name="Orias E."/>
        </authorList>
    </citation>
    <scope>NUCLEOTIDE SEQUENCE [LARGE SCALE GENOMIC DNA]</scope>
    <source>
        <strain evidence="2">SB210</strain>
    </source>
</reference>
<sequence length="202" mass="24327">MKQKQKQQQSMIQQFLVKLKQFSMILLLLILPKILALQITFEYINSKQMSISCNVFRKLELRDHYRLRKKMKIFNTTFNKINSYSNIITTFNIKKINCQTHNNLNKKNQVLKPIEKVINKTNRICRANQQPFLRLIYKMKAPLIKVLNYQRSKLLINQIKLQKVMYNNNSQYLINHNNKHHYQIRVLFSRVVVTHLIINIKI</sequence>
<dbReference type="KEGG" id="tet:TTHERM_000726279"/>
<gene>
    <name evidence="1" type="ORF">TTHERM_000726279</name>
</gene>
<dbReference type="GeneID" id="24440416"/>
<dbReference type="EMBL" id="GG662257">
    <property type="protein sequence ID" value="EWS71167.1"/>
    <property type="molecule type" value="Genomic_DNA"/>
</dbReference>